<organism evidence="6 7">
    <name type="scientific">Amphilophus citrinellus</name>
    <name type="common">Midas cichlid</name>
    <name type="synonym">Cichlasoma citrinellum</name>
    <dbReference type="NCBI Taxonomy" id="61819"/>
    <lineage>
        <taxon>Eukaryota</taxon>
        <taxon>Metazoa</taxon>
        <taxon>Chordata</taxon>
        <taxon>Craniata</taxon>
        <taxon>Vertebrata</taxon>
        <taxon>Euteleostomi</taxon>
        <taxon>Actinopterygii</taxon>
        <taxon>Neopterygii</taxon>
        <taxon>Teleostei</taxon>
        <taxon>Neoteleostei</taxon>
        <taxon>Acanthomorphata</taxon>
        <taxon>Ovalentaria</taxon>
        <taxon>Cichlomorphae</taxon>
        <taxon>Cichliformes</taxon>
        <taxon>Cichlidae</taxon>
        <taxon>New World cichlids</taxon>
        <taxon>Cichlasomatinae</taxon>
        <taxon>Heroini</taxon>
        <taxon>Amphilophus</taxon>
    </lineage>
</organism>
<keyword evidence="7" id="KW-1185">Reference proteome</keyword>
<evidence type="ECO:0000256" key="2">
    <source>
        <dbReference type="ARBA" id="ARBA00010093"/>
    </source>
</evidence>
<evidence type="ECO:0000313" key="6">
    <source>
        <dbReference type="Ensembl" id="ENSACIP00000016753.1"/>
    </source>
</evidence>
<dbReference type="SMART" id="SM00277">
    <property type="entry name" value="GRAN"/>
    <property type="match status" value="1"/>
</dbReference>
<dbReference type="InterPro" id="IPR000118">
    <property type="entry name" value="Granulin"/>
</dbReference>
<comment type="similarity">
    <text evidence="2">Belongs to the granulin family.</text>
</comment>
<evidence type="ECO:0000256" key="1">
    <source>
        <dbReference type="ARBA" id="ARBA00004613"/>
    </source>
</evidence>
<dbReference type="InterPro" id="IPR037277">
    <property type="entry name" value="Granulin_sf"/>
</dbReference>
<accession>A0A3Q0S4D1</accession>
<evidence type="ECO:0000313" key="7">
    <source>
        <dbReference type="Proteomes" id="UP000261340"/>
    </source>
</evidence>
<keyword evidence="3" id="KW-0964">Secreted</keyword>
<evidence type="ECO:0000256" key="4">
    <source>
        <dbReference type="ARBA" id="ARBA00023157"/>
    </source>
</evidence>
<name>A0A3Q0S4D1_AMPCI</name>
<dbReference type="InterPro" id="IPR039036">
    <property type="entry name" value="Granulin_fam"/>
</dbReference>
<dbReference type="PANTHER" id="PTHR12274:SF3">
    <property type="entry name" value="PROGRANULIN"/>
    <property type="match status" value="1"/>
</dbReference>
<evidence type="ECO:0000259" key="5">
    <source>
        <dbReference type="PROSITE" id="PS00799"/>
    </source>
</evidence>
<dbReference type="Gene3D" id="2.10.25.160">
    <property type="entry name" value="Granulin"/>
    <property type="match status" value="2"/>
</dbReference>
<proteinExistence type="inferred from homology"/>
<protein>
    <submittedName>
        <fullName evidence="6">Granulin b</fullName>
    </submittedName>
</protein>
<dbReference type="GO" id="GO:0005576">
    <property type="term" value="C:extracellular region"/>
    <property type="evidence" value="ECO:0007669"/>
    <property type="project" value="UniProtKB-SubCell"/>
</dbReference>
<dbReference type="Pfam" id="PF00396">
    <property type="entry name" value="Granulin"/>
    <property type="match status" value="1"/>
</dbReference>
<feature type="domain" description="Granulins" evidence="5">
    <location>
        <begin position="68"/>
        <end position="81"/>
    </location>
</feature>
<keyword evidence="4" id="KW-1015">Disulfide bond</keyword>
<dbReference type="GeneTree" id="ENSGT00470000042293"/>
<dbReference type="PROSITE" id="PS00799">
    <property type="entry name" value="GRANULINS"/>
    <property type="match status" value="1"/>
</dbReference>
<dbReference type="AlphaFoldDB" id="A0A3Q0S4D1"/>
<reference evidence="6" key="1">
    <citation type="submission" date="2025-08" db="UniProtKB">
        <authorList>
            <consortium name="Ensembl"/>
        </authorList>
    </citation>
    <scope>IDENTIFICATION</scope>
</reference>
<comment type="subcellular location">
    <subcellularLocation>
        <location evidence="1">Secreted</location>
    </subcellularLocation>
</comment>
<dbReference type="PANTHER" id="PTHR12274">
    <property type="entry name" value="GRANULIN"/>
    <property type="match status" value="1"/>
</dbReference>
<dbReference type="Ensembl" id="ENSACIT00000017206.1">
    <property type="protein sequence ID" value="ENSACIP00000016753.1"/>
    <property type="gene ID" value="ENSACIG00000012938.1"/>
</dbReference>
<dbReference type="SUPFAM" id="SSF57277">
    <property type="entry name" value="Granulin repeat"/>
    <property type="match status" value="2"/>
</dbReference>
<evidence type="ECO:0000256" key="3">
    <source>
        <dbReference type="ARBA" id="ARBA00022525"/>
    </source>
</evidence>
<reference evidence="6" key="2">
    <citation type="submission" date="2025-09" db="UniProtKB">
        <authorList>
            <consortium name="Ensembl"/>
        </authorList>
    </citation>
    <scope>IDENTIFICATION</scope>
</reference>
<dbReference type="Proteomes" id="UP000261340">
    <property type="component" value="Unplaced"/>
</dbReference>
<sequence length="153" mass="16584">HPPIVVLLAWLRKIPALREEPSQTLSDPAQPAKNMCDAQTSCPKDTTCCFMDNDHKWGCCPLPKAVCCEDGNHCCPSGHSCEPHRSSCSRGPHVIPWFTKVSALTELGAIIDVKCDNKSSCASGTTCCKLKTGEWGCSLLPSGLHLQHADRNL</sequence>